<gene>
    <name evidence="1" type="ORF">SAMN05877842_11061</name>
</gene>
<dbReference type="Proteomes" id="UP000219252">
    <property type="component" value="Unassembled WGS sequence"/>
</dbReference>
<dbReference type="RefSeq" id="WP_097150101.1">
    <property type="nucleotide sequence ID" value="NZ_OBQC01000010.1"/>
</dbReference>
<keyword evidence="2" id="KW-1185">Reference proteome</keyword>
<proteinExistence type="predicted"/>
<organism evidence="1 2">
    <name type="scientific">Ureibacillus acetophenoni</name>
    <dbReference type="NCBI Taxonomy" id="614649"/>
    <lineage>
        <taxon>Bacteria</taxon>
        <taxon>Bacillati</taxon>
        <taxon>Bacillota</taxon>
        <taxon>Bacilli</taxon>
        <taxon>Bacillales</taxon>
        <taxon>Caryophanaceae</taxon>
        <taxon>Ureibacillus</taxon>
    </lineage>
</organism>
<dbReference type="AlphaFoldDB" id="A0A285UHT7"/>
<evidence type="ECO:0000313" key="1">
    <source>
        <dbReference type="EMBL" id="SOC41450.1"/>
    </source>
</evidence>
<protein>
    <submittedName>
        <fullName evidence="1">Uncharacterized protein</fullName>
    </submittedName>
</protein>
<accession>A0A285UHT7</accession>
<name>A0A285UHT7_9BACL</name>
<evidence type="ECO:0000313" key="2">
    <source>
        <dbReference type="Proteomes" id="UP000219252"/>
    </source>
</evidence>
<dbReference type="EMBL" id="OBQC01000010">
    <property type="protein sequence ID" value="SOC41450.1"/>
    <property type="molecule type" value="Genomic_DNA"/>
</dbReference>
<sequence length="82" mass="9437">MKSKKAFYAKEIAKIIGNGCTGIMVGRLANELNIKTTKYGIWVQDAVTKYGRTRHYSTFKYYRNAIKILKKAFLERKGLEIS</sequence>
<reference evidence="2" key="1">
    <citation type="submission" date="2017-08" db="EMBL/GenBank/DDBJ databases">
        <authorList>
            <person name="Varghese N."/>
            <person name="Submissions S."/>
        </authorList>
    </citation>
    <scope>NUCLEOTIDE SEQUENCE [LARGE SCALE GENOMIC DNA]</scope>
    <source>
        <strain evidence="2">JC23</strain>
    </source>
</reference>